<name>A0A8D8BV95_CULPI</name>
<keyword evidence="1" id="KW-0472">Membrane</keyword>
<keyword evidence="1" id="KW-0812">Transmembrane</keyword>
<protein>
    <submittedName>
        <fullName evidence="2">(northern house mosquito) hypothetical protein</fullName>
    </submittedName>
</protein>
<evidence type="ECO:0000256" key="1">
    <source>
        <dbReference type="SAM" id="Phobius"/>
    </source>
</evidence>
<feature type="transmembrane region" description="Helical" evidence="1">
    <location>
        <begin position="75"/>
        <end position="93"/>
    </location>
</feature>
<dbReference type="AlphaFoldDB" id="A0A8D8BV95"/>
<keyword evidence="1" id="KW-1133">Transmembrane helix</keyword>
<feature type="transmembrane region" description="Helical" evidence="1">
    <location>
        <begin position="45"/>
        <end position="63"/>
    </location>
</feature>
<feature type="transmembrane region" description="Helical" evidence="1">
    <location>
        <begin position="105"/>
        <end position="124"/>
    </location>
</feature>
<accession>A0A8D8BV95</accession>
<dbReference type="EMBL" id="HBUE01093553">
    <property type="protein sequence ID" value="CAG6482484.1"/>
    <property type="molecule type" value="Transcribed_RNA"/>
</dbReference>
<organism evidence="2">
    <name type="scientific">Culex pipiens</name>
    <name type="common">House mosquito</name>
    <dbReference type="NCBI Taxonomy" id="7175"/>
    <lineage>
        <taxon>Eukaryota</taxon>
        <taxon>Metazoa</taxon>
        <taxon>Ecdysozoa</taxon>
        <taxon>Arthropoda</taxon>
        <taxon>Hexapoda</taxon>
        <taxon>Insecta</taxon>
        <taxon>Pterygota</taxon>
        <taxon>Neoptera</taxon>
        <taxon>Endopterygota</taxon>
        <taxon>Diptera</taxon>
        <taxon>Nematocera</taxon>
        <taxon>Culicoidea</taxon>
        <taxon>Culicidae</taxon>
        <taxon>Culicinae</taxon>
        <taxon>Culicini</taxon>
        <taxon>Culex</taxon>
        <taxon>Culex</taxon>
    </lineage>
</organism>
<evidence type="ECO:0000313" key="2">
    <source>
        <dbReference type="EMBL" id="CAG6482484.1"/>
    </source>
</evidence>
<proteinExistence type="predicted"/>
<reference evidence="2" key="1">
    <citation type="submission" date="2021-05" db="EMBL/GenBank/DDBJ databases">
        <authorList>
            <person name="Alioto T."/>
            <person name="Alioto T."/>
            <person name="Gomez Garrido J."/>
        </authorList>
    </citation>
    <scope>NUCLEOTIDE SEQUENCE</scope>
</reference>
<sequence>MVFISMRIYNVYSINENTRFSTNQFTPTTFLFLVPKVKAVSCNNMFFLSNNVLTVFFPSHFFTGYDLCYVSNTEIDMFLLPLLCAFLSPPYLLPSTFWHCIQATSLLRFFWPCFFFFAGGKFRFVRFTF</sequence>